<dbReference type="Proteomes" id="UP000317940">
    <property type="component" value="Unassembled WGS sequence"/>
</dbReference>
<organism evidence="5 6">
    <name type="scientific">Kitasatospora viridis</name>
    <dbReference type="NCBI Taxonomy" id="281105"/>
    <lineage>
        <taxon>Bacteria</taxon>
        <taxon>Bacillati</taxon>
        <taxon>Actinomycetota</taxon>
        <taxon>Actinomycetes</taxon>
        <taxon>Kitasatosporales</taxon>
        <taxon>Streptomycetaceae</taxon>
        <taxon>Kitasatospora</taxon>
    </lineage>
</organism>
<feature type="domain" description="DUF1707" evidence="3">
    <location>
        <begin position="43"/>
        <end position="95"/>
    </location>
</feature>
<dbReference type="Pfam" id="PF08044">
    <property type="entry name" value="DUF1707"/>
    <property type="match status" value="1"/>
</dbReference>
<dbReference type="InterPro" id="IPR012551">
    <property type="entry name" value="DUF1707_SHOCT-like"/>
</dbReference>
<evidence type="ECO:0000313" key="6">
    <source>
        <dbReference type="Proteomes" id="UP000317940"/>
    </source>
</evidence>
<keyword evidence="2" id="KW-0472">Membrane</keyword>
<accession>A0A561UJB1</accession>
<keyword evidence="2" id="KW-0812">Transmembrane</keyword>
<dbReference type="AlphaFoldDB" id="A0A561UJB1"/>
<feature type="transmembrane region" description="Helical" evidence="2">
    <location>
        <begin position="131"/>
        <end position="155"/>
    </location>
</feature>
<evidence type="ECO:0000256" key="1">
    <source>
        <dbReference type="SAM" id="MobiDB-lite"/>
    </source>
</evidence>
<protein>
    <submittedName>
        <fullName evidence="5">Uncharacterized protein DUF1707</fullName>
    </submittedName>
</protein>
<evidence type="ECO:0000259" key="3">
    <source>
        <dbReference type="Pfam" id="PF08044"/>
    </source>
</evidence>
<dbReference type="EMBL" id="VIWT01000001">
    <property type="protein sequence ID" value="TWF99461.1"/>
    <property type="molecule type" value="Genomic_DNA"/>
</dbReference>
<evidence type="ECO:0000256" key="2">
    <source>
        <dbReference type="SAM" id="Phobius"/>
    </source>
</evidence>
<dbReference type="RefSeq" id="WP_342795301.1">
    <property type="nucleotide sequence ID" value="NZ_BAAAMZ010000006.1"/>
</dbReference>
<evidence type="ECO:0000259" key="4">
    <source>
        <dbReference type="Pfam" id="PF13828"/>
    </source>
</evidence>
<feature type="compositionally biased region" description="Pro residues" evidence="1">
    <location>
        <begin position="13"/>
        <end position="36"/>
    </location>
</feature>
<name>A0A561UJB1_9ACTN</name>
<keyword evidence="2" id="KW-1133">Transmembrane helix</keyword>
<proteinExistence type="predicted"/>
<sequence>MGDVQSWSGGWPPRQPAAAPVPPAPAPYAAPAPPAFGSPHAGMRAAHTDRERTVDVLKAAYAEGRLSAAEYGERFDATQSAQTYGQLAQLVADLPAGPGLGPVGVPMAVPIAPVPATFLPPPTRPAPNNSVAIASLVLGLLCVPTMGVAGLPAVVTGHIARSQIRRTKESGDGMATFGMVLGYLSLAGWSMFLLLGMLAVVAHG</sequence>
<comment type="caution">
    <text evidence="5">The sequence shown here is derived from an EMBL/GenBank/DDBJ whole genome shotgun (WGS) entry which is preliminary data.</text>
</comment>
<keyword evidence="6" id="KW-1185">Reference proteome</keyword>
<dbReference type="PANTHER" id="PTHR40763:SF4">
    <property type="entry name" value="DUF1707 DOMAIN-CONTAINING PROTEIN"/>
    <property type="match status" value="1"/>
</dbReference>
<feature type="transmembrane region" description="Helical" evidence="2">
    <location>
        <begin position="176"/>
        <end position="202"/>
    </location>
</feature>
<feature type="domain" description="DUF4190" evidence="4">
    <location>
        <begin position="132"/>
        <end position="190"/>
    </location>
</feature>
<dbReference type="Pfam" id="PF13828">
    <property type="entry name" value="DUF4190"/>
    <property type="match status" value="1"/>
</dbReference>
<feature type="region of interest" description="Disordered" evidence="1">
    <location>
        <begin position="1"/>
        <end position="47"/>
    </location>
</feature>
<gene>
    <name evidence="5" type="ORF">FHX73_113308</name>
</gene>
<dbReference type="PANTHER" id="PTHR40763">
    <property type="entry name" value="MEMBRANE PROTEIN-RELATED"/>
    <property type="match status" value="1"/>
</dbReference>
<evidence type="ECO:0000313" key="5">
    <source>
        <dbReference type="EMBL" id="TWF99461.1"/>
    </source>
</evidence>
<dbReference type="InterPro" id="IPR025241">
    <property type="entry name" value="DUF4190"/>
</dbReference>
<reference evidence="5 6" key="1">
    <citation type="submission" date="2019-06" db="EMBL/GenBank/DDBJ databases">
        <title>Sequencing the genomes of 1000 actinobacteria strains.</title>
        <authorList>
            <person name="Klenk H.-P."/>
        </authorList>
    </citation>
    <scope>NUCLEOTIDE SEQUENCE [LARGE SCALE GENOMIC DNA]</scope>
    <source>
        <strain evidence="5 6">DSM 44826</strain>
    </source>
</reference>